<evidence type="ECO:0000313" key="2">
    <source>
        <dbReference type="EMBL" id="KAJ4930086.1"/>
    </source>
</evidence>
<organism evidence="2 3">
    <name type="scientific">Pogonophryne albipinna</name>
    <dbReference type="NCBI Taxonomy" id="1090488"/>
    <lineage>
        <taxon>Eukaryota</taxon>
        <taxon>Metazoa</taxon>
        <taxon>Chordata</taxon>
        <taxon>Craniata</taxon>
        <taxon>Vertebrata</taxon>
        <taxon>Euteleostomi</taxon>
        <taxon>Actinopterygii</taxon>
        <taxon>Neopterygii</taxon>
        <taxon>Teleostei</taxon>
        <taxon>Neoteleostei</taxon>
        <taxon>Acanthomorphata</taxon>
        <taxon>Eupercaria</taxon>
        <taxon>Perciformes</taxon>
        <taxon>Notothenioidei</taxon>
        <taxon>Pogonophryne</taxon>
    </lineage>
</organism>
<evidence type="ECO:0000256" key="1">
    <source>
        <dbReference type="SAM" id="MobiDB-lite"/>
    </source>
</evidence>
<accession>A0AAD6FD02</accession>
<evidence type="ECO:0000313" key="3">
    <source>
        <dbReference type="Proteomes" id="UP001219934"/>
    </source>
</evidence>
<comment type="caution">
    <text evidence="2">The sequence shown here is derived from an EMBL/GenBank/DDBJ whole genome shotgun (WGS) entry which is preliminary data.</text>
</comment>
<dbReference type="Proteomes" id="UP001219934">
    <property type="component" value="Unassembled WGS sequence"/>
</dbReference>
<dbReference type="AlphaFoldDB" id="A0AAD6FD02"/>
<reference evidence="2" key="1">
    <citation type="submission" date="2022-11" db="EMBL/GenBank/DDBJ databases">
        <title>Chromosome-level genome of Pogonophryne albipinna.</title>
        <authorList>
            <person name="Jo E."/>
        </authorList>
    </citation>
    <scope>NUCLEOTIDE SEQUENCE</scope>
    <source>
        <strain evidence="2">SGF0006</strain>
        <tissue evidence="2">Muscle</tissue>
    </source>
</reference>
<feature type="region of interest" description="Disordered" evidence="1">
    <location>
        <begin position="1"/>
        <end position="23"/>
    </location>
</feature>
<sequence length="198" mass="22177">MKPLVCRRKPDLNDLHGSTQTEAEAQTDRAALSLRAFVLKRKKKPNSQARLFVLNSTGRSSVCVCLFQEGWTRLLEAERPFALSGELKELDQLLALHRTIRSGIFSVEENTEKRLNLKMSFGTFLYYGTHGEERRAEHRRLEEVNPAANVKTVARLKSMGDGGSWKVGSVMAVVTQRRGGVGSLLYAKASGASRRPYR</sequence>
<gene>
    <name evidence="2" type="ORF">JOQ06_019099</name>
</gene>
<keyword evidence="3" id="KW-1185">Reference proteome</keyword>
<dbReference type="EMBL" id="JAPTMU010000016">
    <property type="protein sequence ID" value="KAJ4930086.1"/>
    <property type="molecule type" value="Genomic_DNA"/>
</dbReference>
<proteinExistence type="predicted"/>
<protein>
    <submittedName>
        <fullName evidence="2">Uncharacterized protein</fullName>
    </submittedName>
</protein>
<name>A0AAD6FD02_9TELE</name>